<keyword evidence="1" id="KW-1185">Reference proteome</keyword>
<protein>
    <submittedName>
        <fullName evidence="2">Fe2OG dioxygenase domain-containing protein</fullName>
    </submittedName>
</protein>
<accession>A0A914ZS98</accession>
<name>A0A914ZS98_PARUN</name>
<sequence length="95" mass="10883">MRPSNIDIHASEMNKICPRNFHWSSNSNYHLCLNQTTVIDCNVCYQPFRHFSPKEVGDSYSALPHQHGLLQRISMPDVGIRVACKKGVCFHHGNF</sequence>
<evidence type="ECO:0000313" key="2">
    <source>
        <dbReference type="WBParaSite" id="PgB17_g058_t09"/>
    </source>
</evidence>
<organism evidence="1 2">
    <name type="scientific">Parascaris univalens</name>
    <name type="common">Nematode worm</name>
    <dbReference type="NCBI Taxonomy" id="6257"/>
    <lineage>
        <taxon>Eukaryota</taxon>
        <taxon>Metazoa</taxon>
        <taxon>Ecdysozoa</taxon>
        <taxon>Nematoda</taxon>
        <taxon>Chromadorea</taxon>
        <taxon>Rhabditida</taxon>
        <taxon>Spirurina</taxon>
        <taxon>Ascaridomorpha</taxon>
        <taxon>Ascaridoidea</taxon>
        <taxon>Ascarididae</taxon>
        <taxon>Parascaris</taxon>
    </lineage>
</organism>
<evidence type="ECO:0000313" key="1">
    <source>
        <dbReference type="Proteomes" id="UP000887569"/>
    </source>
</evidence>
<dbReference type="AlphaFoldDB" id="A0A914ZS98"/>
<dbReference type="WBParaSite" id="PgB17_g058_t09">
    <property type="protein sequence ID" value="PgB17_g058_t09"/>
    <property type="gene ID" value="PgB17_g058"/>
</dbReference>
<proteinExistence type="predicted"/>
<dbReference type="Proteomes" id="UP000887569">
    <property type="component" value="Unplaced"/>
</dbReference>
<reference evidence="2" key="1">
    <citation type="submission" date="2022-11" db="UniProtKB">
        <authorList>
            <consortium name="WormBaseParasite"/>
        </authorList>
    </citation>
    <scope>IDENTIFICATION</scope>
</reference>